<accession>A0AAD4M8S6</accession>
<proteinExistence type="predicted"/>
<organism evidence="1 2">
    <name type="scientific">Multifurca ochricompacta</name>
    <dbReference type="NCBI Taxonomy" id="376703"/>
    <lineage>
        <taxon>Eukaryota</taxon>
        <taxon>Fungi</taxon>
        <taxon>Dikarya</taxon>
        <taxon>Basidiomycota</taxon>
        <taxon>Agaricomycotina</taxon>
        <taxon>Agaricomycetes</taxon>
        <taxon>Russulales</taxon>
        <taxon>Russulaceae</taxon>
        <taxon>Multifurca</taxon>
    </lineage>
</organism>
<keyword evidence="2" id="KW-1185">Reference proteome</keyword>
<protein>
    <submittedName>
        <fullName evidence="1">Uncharacterized protein</fullName>
    </submittedName>
</protein>
<dbReference type="EMBL" id="WTXG01000004">
    <property type="protein sequence ID" value="KAI0305916.1"/>
    <property type="molecule type" value="Genomic_DNA"/>
</dbReference>
<evidence type="ECO:0000313" key="1">
    <source>
        <dbReference type="EMBL" id="KAI0305916.1"/>
    </source>
</evidence>
<name>A0AAD4M8S6_9AGAM</name>
<gene>
    <name evidence="1" type="ORF">B0F90DRAFT_1694477</name>
</gene>
<evidence type="ECO:0000313" key="2">
    <source>
        <dbReference type="Proteomes" id="UP001203297"/>
    </source>
</evidence>
<dbReference type="Proteomes" id="UP001203297">
    <property type="component" value="Unassembled WGS sequence"/>
</dbReference>
<sequence length="75" mass="8587">MVAGGILCYFQPPRYRTAASFTNSLLSSNSRVLINGWFAIKRTCVVNGRTRLMRVQHNQSSLLPTQMKYSYTKKK</sequence>
<comment type="caution">
    <text evidence="1">The sequence shown here is derived from an EMBL/GenBank/DDBJ whole genome shotgun (WGS) entry which is preliminary data.</text>
</comment>
<reference evidence="1" key="1">
    <citation type="journal article" date="2022" name="New Phytol.">
        <title>Evolutionary transition to the ectomycorrhizal habit in the genomes of a hyperdiverse lineage of mushroom-forming fungi.</title>
        <authorList>
            <person name="Looney B."/>
            <person name="Miyauchi S."/>
            <person name="Morin E."/>
            <person name="Drula E."/>
            <person name="Courty P.E."/>
            <person name="Kohler A."/>
            <person name="Kuo A."/>
            <person name="LaButti K."/>
            <person name="Pangilinan J."/>
            <person name="Lipzen A."/>
            <person name="Riley R."/>
            <person name="Andreopoulos W."/>
            <person name="He G."/>
            <person name="Johnson J."/>
            <person name="Nolan M."/>
            <person name="Tritt A."/>
            <person name="Barry K.W."/>
            <person name="Grigoriev I.V."/>
            <person name="Nagy L.G."/>
            <person name="Hibbett D."/>
            <person name="Henrissat B."/>
            <person name="Matheny P.B."/>
            <person name="Labbe J."/>
            <person name="Martin F.M."/>
        </authorList>
    </citation>
    <scope>NUCLEOTIDE SEQUENCE</scope>
    <source>
        <strain evidence="1">BPL690</strain>
    </source>
</reference>
<dbReference type="AlphaFoldDB" id="A0AAD4M8S6"/>